<dbReference type="HAMAP" id="MF_00201">
    <property type="entry name" value="RecO"/>
    <property type="match status" value="1"/>
</dbReference>
<dbReference type="Gene3D" id="2.40.50.140">
    <property type="entry name" value="Nucleic acid-binding proteins"/>
    <property type="match status" value="1"/>
</dbReference>
<evidence type="ECO:0000256" key="3">
    <source>
        <dbReference type="ARBA" id="ARBA00021310"/>
    </source>
</evidence>
<dbReference type="PANTHER" id="PTHR33991">
    <property type="entry name" value="DNA REPAIR PROTEIN RECO"/>
    <property type="match status" value="1"/>
</dbReference>
<dbReference type="NCBIfam" id="TIGR00613">
    <property type="entry name" value="reco"/>
    <property type="match status" value="1"/>
</dbReference>
<evidence type="ECO:0000256" key="5">
    <source>
        <dbReference type="ARBA" id="ARBA00023172"/>
    </source>
</evidence>
<protein>
    <recommendedName>
        <fullName evidence="3 8">DNA repair protein RecO</fullName>
    </recommendedName>
    <alternativeName>
        <fullName evidence="7 8">Recombination protein O</fullName>
    </alternativeName>
</protein>
<comment type="function">
    <text evidence="1 8">Involved in DNA repair and RecF pathway recombination.</text>
</comment>
<dbReference type="Gene3D" id="1.20.1440.120">
    <property type="entry name" value="Recombination protein O, C-terminal domain"/>
    <property type="match status" value="1"/>
</dbReference>
<keyword evidence="6 8" id="KW-0234">DNA repair</keyword>
<dbReference type="GO" id="GO:0006302">
    <property type="term" value="P:double-strand break repair"/>
    <property type="evidence" value="ECO:0007669"/>
    <property type="project" value="TreeGrafter"/>
</dbReference>
<dbReference type="RefSeq" id="WP_087147634.1">
    <property type="nucleotide sequence ID" value="NZ_FUKJ01000304.1"/>
</dbReference>
<dbReference type="GO" id="GO:0006310">
    <property type="term" value="P:DNA recombination"/>
    <property type="evidence" value="ECO:0007669"/>
    <property type="project" value="UniProtKB-UniRule"/>
</dbReference>
<dbReference type="Pfam" id="PF02565">
    <property type="entry name" value="RecO_C"/>
    <property type="match status" value="1"/>
</dbReference>
<evidence type="ECO:0000256" key="2">
    <source>
        <dbReference type="ARBA" id="ARBA00007452"/>
    </source>
</evidence>
<evidence type="ECO:0000256" key="6">
    <source>
        <dbReference type="ARBA" id="ARBA00023204"/>
    </source>
</evidence>
<feature type="domain" description="DNA replication/recombination mediator RecO N-terminal" evidence="9">
    <location>
        <begin position="9"/>
        <end position="80"/>
    </location>
</feature>
<keyword evidence="5 8" id="KW-0233">DNA recombination</keyword>
<dbReference type="Pfam" id="PF11967">
    <property type="entry name" value="RecO_N"/>
    <property type="match status" value="1"/>
</dbReference>
<dbReference type="InterPro" id="IPR022572">
    <property type="entry name" value="DNA_rep/recomb_RecO_N"/>
</dbReference>
<evidence type="ECO:0000256" key="4">
    <source>
        <dbReference type="ARBA" id="ARBA00022763"/>
    </source>
</evidence>
<dbReference type="InterPro" id="IPR012340">
    <property type="entry name" value="NA-bd_OB-fold"/>
</dbReference>
<evidence type="ECO:0000259" key="9">
    <source>
        <dbReference type="Pfam" id="PF11967"/>
    </source>
</evidence>
<dbReference type="SUPFAM" id="SSF57863">
    <property type="entry name" value="ArfGap/RecO-like zinc finger"/>
    <property type="match status" value="1"/>
</dbReference>
<reference evidence="11" key="1">
    <citation type="submission" date="2017-02" db="EMBL/GenBank/DDBJ databases">
        <authorList>
            <person name="Daims H."/>
        </authorList>
    </citation>
    <scope>NUCLEOTIDE SEQUENCE [LARGE SCALE GENOMIC DNA]</scope>
</reference>
<dbReference type="GO" id="GO:0043590">
    <property type="term" value="C:bacterial nucleoid"/>
    <property type="evidence" value="ECO:0007669"/>
    <property type="project" value="TreeGrafter"/>
</dbReference>
<keyword evidence="11" id="KW-1185">Reference proteome</keyword>
<accession>A0A1R4HCW6</accession>
<dbReference type="InterPro" id="IPR003717">
    <property type="entry name" value="RecO"/>
</dbReference>
<sequence length="240" mass="27176">MTCNAIYGQPGFILKQRKYRETSLIIDVFTRDFGRFSLLAKGVRKAKSKTAALLQPFVPLSISYIGNGELKILTNVDVFQPALELKGLALYCGFYISELVICFLHQYDPHPEVFNDYNACLTALATLTDSEIEVALRIFEINLIEEIGYGLQLEVDFLSGQAIHPVKKYTFDVEQGAYEDEQGDVLGSTLLALRSKKLHDPQALSEAKLLMRAVIDFYLQGRLLKSRHVINQIIKRMNHE</sequence>
<dbReference type="Proteomes" id="UP000195442">
    <property type="component" value="Unassembled WGS sequence"/>
</dbReference>
<evidence type="ECO:0000313" key="11">
    <source>
        <dbReference type="Proteomes" id="UP000195442"/>
    </source>
</evidence>
<evidence type="ECO:0000256" key="8">
    <source>
        <dbReference type="HAMAP-Rule" id="MF_00201"/>
    </source>
</evidence>
<dbReference type="AlphaFoldDB" id="A0A1R4HCW6"/>
<gene>
    <name evidence="8 10" type="primary">recO</name>
    <name evidence="10" type="ORF">CRENPOLYSF2_3720004</name>
</gene>
<dbReference type="SUPFAM" id="SSF50249">
    <property type="entry name" value="Nucleic acid-binding proteins"/>
    <property type="match status" value="1"/>
</dbReference>
<dbReference type="InterPro" id="IPR042242">
    <property type="entry name" value="RecO_C"/>
</dbReference>
<dbReference type="InterPro" id="IPR037278">
    <property type="entry name" value="ARFGAP/RecO"/>
</dbReference>
<keyword evidence="4 8" id="KW-0227">DNA damage</keyword>
<proteinExistence type="inferred from homology"/>
<name>A0A1R4HCW6_9GAMM</name>
<comment type="similarity">
    <text evidence="2 8">Belongs to the RecO family.</text>
</comment>
<dbReference type="PANTHER" id="PTHR33991:SF1">
    <property type="entry name" value="DNA REPAIR PROTEIN RECO"/>
    <property type="match status" value="1"/>
</dbReference>
<dbReference type="EMBL" id="FUKJ01000304">
    <property type="protein sequence ID" value="SJM94049.1"/>
    <property type="molecule type" value="Genomic_DNA"/>
</dbReference>
<evidence type="ECO:0000256" key="7">
    <source>
        <dbReference type="ARBA" id="ARBA00033409"/>
    </source>
</evidence>
<evidence type="ECO:0000313" key="10">
    <source>
        <dbReference type="EMBL" id="SJM94049.1"/>
    </source>
</evidence>
<dbReference type="OrthoDB" id="9804792at2"/>
<evidence type="ECO:0000256" key="1">
    <source>
        <dbReference type="ARBA" id="ARBA00003065"/>
    </source>
</evidence>
<organism evidence="10 11">
    <name type="scientific">Crenothrix polyspora</name>
    <dbReference type="NCBI Taxonomy" id="360316"/>
    <lineage>
        <taxon>Bacteria</taxon>
        <taxon>Pseudomonadati</taxon>
        <taxon>Pseudomonadota</taxon>
        <taxon>Gammaproteobacteria</taxon>
        <taxon>Methylococcales</taxon>
        <taxon>Crenotrichaceae</taxon>
        <taxon>Crenothrix</taxon>
    </lineage>
</organism>